<feature type="transmembrane region" description="Helical" evidence="1">
    <location>
        <begin position="142"/>
        <end position="159"/>
    </location>
</feature>
<dbReference type="PANTHER" id="PTHR33121">
    <property type="entry name" value="CYCLIC DI-GMP PHOSPHODIESTERASE PDEF"/>
    <property type="match status" value="1"/>
</dbReference>
<feature type="transmembrane region" description="Helical" evidence="1">
    <location>
        <begin position="213"/>
        <end position="231"/>
    </location>
</feature>
<dbReference type="PaxDb" id="195103-CPF_0238"/>
<accession>A0A0H2YU10</accession>
<feature type="domain" description="EAL" evidence="2">
    <location>
        <begin position="518"/>
        <end position="770"/>
    </location>
</feature>
<dbReference type="SMART" id="SM00267">
    <property type="entry name" value="GGDEF"/>
    <property type="match status" value="1"/>
</dbReference>
<feature type="transmembrane region" description="Helical" evidence="1">
    <location>
        <begin position="318"/>
        <end position="337"/>
    </location>
</feature>
<dbReference type="Pfam" id="PF00990">
    <property type="entry name" value="GGDEF"/>
    <property type="match status" value="1"/>
</dbReference>
<dbReference type="SMART" id="SM00052">
    <property type="entry name" value="EAL"/>
    <property type="match status" value="1"/>
</dbReference>
<keyword evidence="1" id="KW-1133">Transmembrane helix</keyword>
<feature type="transmembrane region" description="Helical" evidence="1">
    <location>
        <begin position="78"/>
        <end position="100"/>
    </location>
</feature>
<dbReference type="eggNOG" id="COG5001">
    <property type="taxonomic scope" value="Bacteria"/>
</dbReference>
<dbReference type="Gene3D" id="3.30.70.270">
    <property type="match status" value="1"/>
</dbReference>
<dbReference type="InterPro" id="IPR050706">
    <property type="entry name" value="Cyclic-di-GMP_PDE-like"/>
</dbReference>
<feature type="transmembrane region" description="Helical" evidence="1">
    <location>
        <begin position="243"/>
        <end position="265"/>
    </location>
</feature>
<protein>
    <submittedName>
        <fullName evidence="4">GGDEF/EAL domain protein</fullName>
    </submittedName>
</protein>
<dbReference type="InterPro" id="IPR001633">
    <property type="entry name" value="EAL_dom"/>
</dbReference>
<proteinExistence type="predicted"/>
<dbReference type="Pfam" id="PF00563">
    <property type="entry name" value="EAL"/>
    <property type="match status" value="1"/>
</dbReference>
<feature type="transmembrane region" description="Helical" evidence="1">
    <location>
        <begin position="12"/>
        <end position="36"/>
    </location>
</feature>
<evidence type="ECO:0000259" key="3">
    <source>
        <dbReference type="PROSITE" id="PS50887"/>
    </source>
</evidence>
<dbReference type="AlphaFoldDB" id="A0A0H2YU10"/>
<dbReference type="HOGENOM" id="CLU_360832_0_0_9"/>
<dbReference type="InterPro" id="IPR043128">
    <property type="entry name" value="Rev_trsase/Diguanyl_cyclase"/>
</dbReference>
<evidence type="ECO:0000259" key="2">
    <source>
        <dbReference type="PROSITE" id="PS50883"/>
    </source>
</evidence>
<dbReference type="PANTHER" id="PTHR33121:SF70">
    <property type="entry name" value="SIGNALING PROTEIN YKOW"/>
    <property type="match status" value="1"/>
</dbReference>
<name>A0A0H2YU10_CLOP1</name>
<feature type="transmembrane region" description="Helical" evidence="1">
    <location>
        <begin position="179"/>
        <end position="201"/>
    </location>
</feature>
<dbReference type="GO" id="GO:0071111">
    <property type="term" value="F:cyclic-guanylate-specific phosphodiesterase activity"/>
    <property type="evidence" value="ECO:0007669"/>
    <property type="project" value="InterPro"/>
</dbReference>
<organism evidence="4 5">
    <name type="scientific">Clostridium perfringens (strain ATCC 13124 / DSM 756 / JCM 1290 / NCIMB 6125 / NCTC 8237 / Type A)</name>
    <dbReference type="NCBI Taxonomy" id="195103"/>
    <lineage>
        <taxon>Bacteria</taxon>
        <taxon>Bacillati</taxon>
        <taxon>Bacillota</taxon>
        <taxon>Clostridia</taxon>
        <taxon>Eubacteriales</taxon>
        <taxon>Clostridiaceae</taxon>
        <taxon>Clostridium</taxon>
    </lineage>
</organism>
<feature type="transmembrane region" description="Helical" evidence="1">
    <location>
        <begin position="286"/>
        <end position="306"/>
    </location>
</feature>
<dbReference type="InterPro" id="IPR035919">
    <property type="entry name" value="EAL_sf"/>
</dbReference>
<evidence type="ECO:0000313" key="4">
    <source>
        <dbReference type="EMBL" id="ABG84038.1"/>
    </source>
</evidence>
<dbReference type="InterPro" id="IPR029787">
    <property type="entry name" value="Nucleotide_cyclase"/>
</dbReference>
<dbReference type="SUPFAM" id="SSF55073">
    <property type="entry name" value="Nucleotide cyclase"/>
    <property type="match status" value="1"/>
</dbReference>
<dbReference type="PROSITE" id="PS50883">
    <property type="entry name" value="EAL"/>
    <property type="match status" value="1"/>
</dbReference>
<dbReference type="CDD" id="cd01948">
    <property type="entry name" value="EAL"/>
    <property type="match status" value="1"/>
</dbReference>
<feature type="domain" description="GGDEF" evidence="3">
    <location>
        <begin position="376"/>
        <end position="509"/>
    </location>
</feature>
<reference evidence="4 5" key="1">
    <citation type="journal article" date="2006" name="Genome Res.">
        <title>Skewed genomic variability in strains of the toxigenic bacterial pathogen, Clostridium perfringens.</title>
        <authorList>
            <person name="Myers G.S."/>
            <person name="Rasko D.A."/>
            <person name="Cheung J.K."/>
            <person name="Ravel J."/>
            <person name="Seshadri R."/>
            <person name="Deboy R.T."/>
            <person name="Ren Q."/>
            <person name="Varga J."/>
            <person name="Awad M.M."/>
            <person name="Brinkac L.M."/>
            <person name="Daugherty S.C."/>
            <person name="Haft D.H."/>
            <person name="Dodson R.J."/>
            <person name="Madupu R."/>
            <person name="Nelson W.C."/>
            <person name="Rosovitz M.J."/>
            <person name="Sullivan S.A."/>
            <person name="Khouri H."/>
            <person name="Dimitrov G.I."/>
            <person name="Watkins K.L."/>
            <person name="Mulligan S."/>
            <person name="Benton J."/>
            <person name="Radune D."/>
            <person name="Fisher D.J."/>
            <person name="Atkins H.S."/>
            <person name="Hiscox T."/>
            <person name="Jost B.H."/>
            <person name="Billington S.J."/>
            <person name="Songer J.G."/>
            <person name="McClane B.A."/>
            <person name="Titball R.W."/>
            <person name="Rood J.I."/>
            <person name="Melville S.B."/>
            <person name="Paulsen I.T."/>
        </authorList>
    </citation>
    <scope>NUCLEOTIDE SEQUENCE [LARGE SCALE GENOMIC DNA]</scope>
    <source>
        <strain evidence="5">ATCC 13124 / DSM 756 / JCM 1290 / NCIMB 6125 / NCTC 8237 / S 107 / Type A</strain>
    </source>
</reference>
<dbReference type="PROSITE" id="PS50887">
    <property type="entry name" value="GGDEF"/>
    <property type="match status" value="1"/>
</dbReference>
<dbReference type="Proteomes" id="UP000001823">
    <property type="component" value="Chromosome"/>
</dbReference>
<dbReference type="RefSeq" id="WP_011590110.1">
    <property type="nucleotide sequence ID" value="NC_008261.1"/>
</dbReference>
<dbReference type="SUPFAM" id="SSF141868">
    <property type="entry name" value="EAL domain-like"/>
    <property type="match status" value="1"/>
</dbReference>
<dbReference type="STRING" id="195103.CPF_0238"/>
<keyword evidence="1" id="KW-0812">Transmembrane</keyword>
<dbReference type="NCBIfam" id="TIGR00254">
    <property type="entry name" value="GGDEF"/>
    <property type="match status" value="1"/>
</dbReference>
<sequence>MTHRPMLNKIKLFFIVQIILSFLVLAGTLISILVIPSHLPDYFIWAIAFSFWVFQCGFSTIFAFRYRISKSSLSTIKLSFILIGSIQILITLATNLFGIFDLPIFNTLIIKNFQFLILSLIFIVMIYKLIKDMLKYRVLKDYIIRDSFFTFIPFAFIIYKNSKYFISSIYFLDDSVYSLALLNINSLRIFLEGFLIILIFVKTIYLRGNKKSSFLLLIYFYVSNLNCYIVSYFNSKLLFSHYLYQGIGIYFICPILLMLSIYHSITEQEKAPDQVLFDDSYMNINNSWISITIGIFPVSFSAIDIISSSIASGDFNGIESLVIILLVMILLVCRDVILRKDNLRLIASVKRANEIDFLTNMYSRNYFLKKLETINTDYALFFIDIKSFKDINNIFGHVVGDKVLVEVANKFKELKLLLGKNVFYCRYSGNEFALISKLDQVDLILKFFRDLENIKIQHNSDLIHINFNIGYSLNDSNINLDLLIQETDYALMRAKKLKGPNNSILMYDDNLKTDLEHMNILKKDFKNDLLTGKFHLVFQPKVCVKTLKIVGFETLLRWKHDKLGEISPSKFVPIAENLGEISSLDLYVFKKSCEFQRCLIDKGIKLKCSVNLSLNTLKSYEKINEILNIYKEYKIPKHLITAEILENVSLNNNAKTISYINLLRENGICISIDDFGTGYSSLSQISNLYFDELKIPREFVIDARTPSKLAVIEAISILAKKLKVTSVIEGVENYEDFKLFSSLGFDIVQGYYFSKPLTKSEIIDYIKVNINNKIS</sequence>
<feature type="transmembrane region" description="Helical" evidence="1">
    <location>
        <begin position="42"/>
        <end position="66"/>
    </location>
</feature>
<keyword evidence="1" id="KW-0472">Membrane</keyword>
<dbReference type="EMBL" id="CP000246">
    <property type="protein sequence ID" value="ABG84038.1"/>
    <property type="molecule type" value="Genomic_DNA"/>
</dbReference>
<dbReference type="CDD" id="cd01949">
    <property type="entry name" value="GGDEF"/>
    <property type="match status" value="1"/>
</dbReference>
<evidence type="ECO:0000313" key="5">
    <source>
        <dbReference type="Proteomes" id="UP000001823"/>
    </source>
</evidence>
<dbReference type="Gene3D" id="3.20.20.450">
    <property type="entry name" value="EAL domain"/>
    <property type="match status" value="1"/>
</dbReference>
<gene>
    <name evidence="4" type="ordered locus">CPF_0238</name>
</gene>
<dbReference type="InterPro" id="IPR000160">
    <property type="entry name" value="GGDEF_dom"/>
</dbReference>
<keyword evidence="5" id="KW-1185">Reference proteome</keyword>
<feature type="transmembrane region" description="Helical" evidence="1">
    <location>
        <begin position="112"/>
        <end position="130"/>
    </location>
</feature>
<dbReference type="KEGG" id="cpf:CPF_0238"/>
<evidence type="ECO:0000256" key="1">
    <source>
        <dbReference type="SAM" id="Phobius"/>
    </source>
</evidence>